<dbReference type="GO" id="GO:0005634">
    <property type="term" value="C:nucleus"/>
    <property type="evidence" value="ECO:0007669"/>
    <property type="project" value="TreeGrafter"/>
</dbReference>
<comment type="caution">
    <text evidence="2">The sequence shown here is derived from an EMBL/GenBank/DDBJ whole genome shotgun (WGS) entry which is preliminary data.</text>
</comment>
<dbReference type="PANTHER" id="PTHR15837:SF5">
    <property type="entry name" value="NYN DOMAIN-CONTAINING PROTEIN"/>
    <property type="match status" value="1"/>
</dbReference>
<keyword evidence="3" id="KW-1185">Reference proteome</keyword>
<evidence type="ECO:0008006" key="4">
    <source>
        <dbReference type="Google" id="ProtNLM"/>
    </source>
</evidence>
<protein>
    <recommendedName>
        <fullName evidence="4">NYN domain-containing protein</fullName>
    </recommendedName>
</protein>
<evidence type="ECO:0000256" key="1">
    <source>
        <dbReference type="SAM" id="MobiDB-lite"/>
    </source>
</evidence>
<feature type="compositionally biased region" description="Low complexity" evidence="1">
    <location>
        <begin position="152"/>
        <end position="168"/>
    </location>
</feature>
<proteinExistence type="predicted"/>
<dbReference type="OrthoDB" id="5590473at2759"/>
<feature type="region of interest" description="Disordered" evidence="1">
    <location>
        <begin position="152"/>
        <end position="191"/>
    </location>
</feature>
<organism evidence="2 3">
    <name type="scientific">Xylaria multiplex</name>
    <dbReference type="NCBI Taxonomy" id="323545"/>
    <lineage>
        <taxon>Eukaryota</taxon>
        <taxon>Fungi</taxon>
        <taxon>Dikarya</taxon>
        <taxon>Ascomycota</taxon>
        <taxon>Pezizomycotina</taxon>
        <taxon>Sordariomycetes</taxon>
        <taxon>Xylariomycetidae</taxon>
        <taxon>Xylariales</taxon>
        <taxon>Xylariaceae</taxon>
        <taxon>Xylaria</taxon>
    </lineage>
</organism>
<accession>A0A7C8J1Y0</accession>
<evidence type="ECO:0000313" key="2">
    <source>
        <dbReference type="EMBL" id="KAF2971942.1"/>
    </source>
</evidence>
<gene>
    <name evidence="2" type="ORF">GQX73_g1580</name>
</gene>
<name>A0A7C8J1Y0_9PEZI</name>
<dbReference type="GO" id="GO:0005085">
    <property type="term" value="F:guanyl-nucleotide exchange factor activity"/>
    <property type="evidence" value="ECO:0007669"/>
    <property type="project" value="TreeGrafter"/>
</dbReference>
<dbReference type="InterPro" id="IPR007681">
    <property type="entry name" value="Mog1"/>
</dbReference>
<feature type="region of interest" description="Disordered" evidence="1">
    <location>
        <begin position="303"/>
        <end position="323"/>
    </location>
</feature>
<dbReference type="EMBL" id="WUBL01000009">
    <property type="protein sequence ID" value="KAF2971942.1"/>
    <property type="molecule type" value="Genomic_DNA"/>
</dbReference>
<feature type="region of interest" description="Disordered" evidence="1">
    <location>
        <begin position="208"/>
        <end position="231"/>
    </location>
</feature>
<dbReference type="AlphaFoldDB" id="A0A7C8J1Y0"/>
<evidence type="ECO:0000313" key="3">
    <source>
        <dbReference type="Proteomes" id="UP000481858"/>
    </source>
</evidence>
<dbReference type="CDD" id="cd18724">
    <property type="entry name" value="PIN_LabA-like"/>
    <property type="match status" value="1"/>
</dbReference>
<dbReference type="PANTHER" id="PTHR15837">
    <property type="entry name" value="RAN GUANINE NUCLEOTIDE RELEASE FACTOR"/>
    <property type="match status" value="1"/>
</dbReference>
<dbReference type="InParanoid" id="A0A7C8J1Y0"/>
<sequence length="669" mass="73930">MIVELQSIQAFGLGEAYLLHPHLPSTHPHISTRLDSTRPLPIPNVATDSQLSFPIAKMRAVPQQPGPSGSRVIKKRSSVPRLGDRLLAVFTNDTGVYESTGHTESGVSATLTSSNLNRLTKTTHSNTDFVLVGTSSVCSDEDIVLLGTSNQSMNSESYSRLSSRSSTPRGDETPPTTLTGDDSDFSSDDETTLNLSLSYPINDGLFSSSKSTSSSTYGPREIDGSNSPIARTNYQSPITFTFSEKEGNTHGSRQIIHYSVDKPVESIEHKIAPDEENIPSAELLRSIVRSFLATETKVKNISPSITKPEEPLSPTPTTPNKVKPFWEPQRILEFYIKGAITPEKARETAKRYGYPQVIPVIDEAEALKRPDPSLLITKVASEGRFGFPQPMEAPAATTQRNQHNTKYNNFLLKLAAHSIQDSSIESAKPLHIFVDMSNIHIGFCNSWKISQNIPVDQRIHAPAFNFKALAAIMERNRATKKRVLASSVASPVVSRTQWPQHFIDAEQQGYKMNILNRVQKVSPIKAGRRRKGSPQGSGTAHLVNIVTSGDESGEDVAKMSYETKNGEQGVDEILHLNMMNSILDDMREPGSMVLATGDAAQAEFSDGFLEYATRALSSGWTLELVTWKRTISSSWMDPVFRNKFEDRFRIIYLDEFLEELNADLCPFVV</sequence>
<dbReference type="GO" id="GO:0031267">
    <property type="term" value="F:small GTPase binding"/>
    <property type="evidence" value="ECO:0007669"/>
    <property type="project" value="TreeGrafter"/>
</dbReference>
<reference evidence="2 3" key="1">
    <citation type="submission" date="2019-12" db="EMBL/GenBank/DDBJ databases">
        <title>Draft genome sequence of the ascomycete Xylaria multiplex DSM 110363.</title>
        <authorList>
            <person name="Buettner E."/>
            <person name="Kellner H."/>
        </authorList>
    </citation>
    <scope>NUCLEOTIDE SEQUENCE [LARGE SCALE GENOMIC DNA]</scope>
    <source>
        <strain evidence="2 3">DSM 110363</strain>
    </source>
</reference>
<dbReference type="GO" id="GO:0006606">
    <property type="term" value="P:protein import into nucleus"/>
    <property type="evidence" value="ECO:0007669"/>
    <property type="project" value="TreeGrafter"/>
</dbReference>
<dbReference type="Proteomes" id="UP000481858">
    <property type="component" value="Unassembled WGS sequence"/>
</dbReference>
<feature type="compositionally biased region" description="Acidic residues" evidence="1">
    <location>
        <begin position="181"/>
        <end position="191"/>
    </location>
</feature>